<organism evidence="2 3">
    <name type="scientific">Aspergillus ibericus CBS 121593</name>
    <dbReference type="NCBI Taxonomy" id="1448316"/>
    <lineage>
        <taxon>Eukaryota</taxon>
        <taxon>Fungi</taxon>
        <taxon>Dikarya</taxon>
        <taxon>Ascomycota</taxon>
        <taxon>Pezizomycotina</taxon>
        <taxon>Eurotiomycetes</taxon>
        <taxon>Eurotiomycetidae</taxon>
        <taxon>Eurotiales</taxon>
        <taxon>Aspergillaceae</taxon>
        <taxon>Aspergillus</taxon>
        <taxon>Aspergillus subgen. Circumdati</taxon>
    </lineage>
</organism>
<dbReference type="InterPro" id="IPR013320">
    <property type="entry name" value="ConA-like_dom_sf"/>
</dbReference>
<reference evidence="2 3" key="1">
    <citation type="submission" date="2018-02" db="EMBL/GenBank/DDBJ databases">
        <title>The genomes of Aspergillus section Nigri reveals drivers in fungal speciation.</title>
        <authorList>
            <consortium name="DOE Joint Genome Institute"/>
            <person name="Vesth T.C."/>
            <person name="Nybo J."/>
            <person name="Theobald S."/>
            <person name="Brandl J."/>
            <person name="Frisvad J.C."/>
            <person name="Nielsen K.F."/>
            <person name="Lyhne E.K."/>
            <person name="Kogle M.E."/>
            <person name="Kuo A."/>
            <person name="Riley R."/>
            <person name="Clum A."/>
            <person name="Nolan M."/>
            <person name="Lipzen A."/>
            <person name="Salamov A."/>
            <person name="Henrissat B."/>
            <person name="Wiebenga A."/>
            <person name="De vries R.P."/>
            <person name="Grigoriev I.V."/>
            <person name="Mortensen U.H."/>
            <person name="Andersen M.R."/>
            <person name="Baker S.E."/>
        </authorList>
    </citation>
    <scope>NUCLEOTIDE SEQUENCE [LARGE SCALE GENOMIC DNA]</scope>
    <source>
        <strain evidence="2 3">CBS 121593</strain>
    </source>
</reference>
<proteinExistence type="predicted"/>
<dbReference type="SUPFAM" id="SSF49899">
    <property type="entry name" value="Concanavalin A-like lectins/glucanases"/>
    <property type="match status" value="1"/>
</dbReference>
<gene>
    <name evidence="2" type="ORF">BO80DRAFT_469737</name>
</gene>
<keyword evidence="1" id="KW-0732">Signal</keyword>
<protein>
    <submittedName>
        <fullName evidence="2">Concanavalin A-like lectin/glucanase</fullName>
    </submittedName>
</protein>
<keyword evidence="3" id="KW-1185">Reference proteome</keyword>
<dbReference type="GO" id="GO:0030246">
    <property type="term" value="F:carbohydrate binding"/>
    <property type="evidence" value="ECO:0007669"/>
    <property type="project" value="UniProtKB-KW"/>
</dbReference>
<feature type="signal peptide" evidence="1">
    <location>
        <begin position="1"/>
        <end position="21"/>
    </location>
</feature>
<feature type="chain" id="PRO_5017183298" evidence="1">
    <location>
        <begin position="22"/>
        <end position="414"/>
    </location>
</feature>
<dbReference type="EMBL" id="KZ824506">
    <property type="protein sequence ID" value="RAK95054.1"/>
    <property type="molecule type" value="Genomic_DNA"/>
</dbReference>
<dbReference type="AlphaFoldDB" id="A0A395GI88"/>
<dbReference type="Gene3D" id="2.60.120.200">
    <property type="match status" value="1"/>
</dbReference>
<sequence length="414" mass="46128">MKLILPYLLPSLSILATPATAGSIPQPQSQSPTTQPTNDPHSLCDCYLTTGQEQSYFTHYKFWDFRKVTLPQTIETTQADPANPQNSYDLQTYPLAKSPFSHDWRAQTWDRDATPISPVPMVNTDRNVFLLKDPASTSNNSRSSFLVLRTTRFADHASTAEVEGLFGYIYHCSLRMRLRMMSRDAIVQQAAVPSTGIAVNPPAQAQAVPRGSCAGIFTYRSAVCESDIEILTSEDPHTVHYANQPDYDPISDTSIPGASSIVNLSTPWTSWVTHRLDWLPNMSAWYADDKLQSNSTYSIPDRPSIVAMNLWSNGGNWSGDMRVGDSVYMGIEWIELLYNVTKADQDLPIKDHPGHRVHYRRPLDLASMGDGIPDSSAEAPRDYVDLQTAKKSGCQRPCRVDQWHHACGAFEPAS</sequence>
<dbReference type="Proteomes" id="UP000249402">
    <property type="component" value="Unassembled WGS sequence"/>
</dbReference>
<dbReference type="PANTHER" id="PTHR38121">
    <property type="entry name" value="GH16 DOMAIN-CONTAINING PROTEIN"/>
    <property type="match status" value="1"/>
</dbReference>
<dbReference type="VEuPathDB" id="FungiDB:BO80DRAFT_469737"/>
<keyword evidence="2" id="KW-0430">Lectin</keyword>
<dbReference type="OrthoDB" id="4388755at2759"/>
<dbReference type="RefSeq" id="XP_025569382.1">
    <property type="nucleotide sequence ID" value="XM_025723035.1"/>
</dbReference>
<evidence type="ECO:0000256" key="1">
    <source>
        <dbReference type="SAM" id="SignalP"/>
    </source>
</evidence>
<dbReference type="PANTHER" id="PTHR38121:SF4">
    <property type="entry name" value="GH16 DOMAIN-CONTAINING PROTEIN-RELATED"/>
    <property type="match status" value="1"/>
</dbReference>
<evidence type="ECO:0000313" key="2">
    <source>
        <dbReference type="EMBL" id="RAK95054.1"/>
    </source>
</evidence>
<accession>A0A395GI88</accession>
<dbReference type="STRING" id="1448316.A0A395GI88"/>
<evidence type="ECO:0000313" key="3">
    <source>
        <dbReference type="Proteomes" id="UP000249402"/>
    </source>
</evidence>
<dbReference type="CDD" id="cd00413">
    <property type="entry name" value="Glyco_hydrolase_16"/>
    <property type="match status" value="1"/>
</dbReference>
<name>A0A395GI88_9EURO</name>
<dbReference type="GeneID" id="37227900"/>